<dbReference type="InterPro" id="IPR001296">
    <property type="entry name" value="Glyco_trans_1"/>
</dbReference>
<protein>
    <submittedName>
        <fullName evidence="5">Glycosyltransferase family 4 protein</fullName>
    </submittedName>
</protein>
<evidence type="ECO:0000256" key="2">
    <source>
        <dbReference type="ARBA" id="ARBA00022679"/>
    </source>
</evidence>
<dbReference type="PANTHER" id="PTHR12526:SF638">
    <property type="entry name" value="SPORE COAT PROTEIN SA"/>
    <property type="match status" value="1"/>
</dbReference>
<proteinExistence type="predicted"/>
<keyword evidence="6" id="KW-1185">Reference proteome</keyword>
<dbReference type="CDD" id="cd03801">
    <property type="entry name" value="GT4_PimA-like"/>
    <property type="match status" value="1"/>
</dbReference>
<accession>A0ABP9U037</accession>
<dbReference type="PANTHER" id="PTHR12526">
    <property type="entry name" value="GLYCOSYLTRANSFERASE"/>
    <property type="match status" value="1"/>
</dbReference>
<evidence type="ECO:0000256" key="1">
    <source>
        <dbReference type="ARBA" id="ARBA00022676"/>
    </source>
</evidence>
<evidence type="ECO:0000313" key="5">
    <source>
        <dbReference type="EMBL" id="GAA5340507.1"/>
    </source>
</evidence>
<name>A0ABP9U037_9MICO</name>
<dbReference type="Proteomes" id="UP001498935">
    <property type="component" value="Unassembled WGS sequence"/>
</dbReference>
<organism evidence="5 6">
    <name type="scientific">Brevibacterium ammoniilyticum</name>
    <dbReference type="NCBI Taxonomy" id="1046555"/>
    <lineage>
        <taxon>Bacteria</taxon>
        <taxon>Bacillati</taxon>
        <taxon>Actinomycetota</taxon>
        <taxon>Actinomycetes</taxon>
        <taxon>Micrococcales</taxon>
        <taxon>Brevibacteriaceae</taxon>
        <taxon>Brevibacterium</taxon>
    </lineage>
</organism>
<dbReference type="Pfam" id="PF00534">
    <property type="entry name" value="Glycos_transf_1"/>
    <property type="match status" value="1"/>
</dbReference>
<keyword evidence="1" id="KW-0328">Glycosyltransferase</keyword>
<keyword evidence="2" id="KW-0808">Transferase</keyword>
<sequence>MRIVYVIGTSTGGVGTHVRALARDVAAAGNEVGVIGPAETDEHFGFSALPGVRFAALDVGTGVDPRDTVLVARLRRILRGFGPDVVHAHGFRAGLLAYLATRLLRPRPRFIVSLHNRASSTGVRGSVETGIERLLARGADLTLAASTDLVVRAHELGSRDARFAPAAAPAVRTVTAAEAAATRRALAAQFGFSEDAVIVLAVGRVAPQKNYGMLVRALTRLGADADHLRDVDADRADAADADGDEAADRREIVVLVAGAADETVLADIRAQYAEAAAASALPALHFLGARQDIAELGAAADIYVLTSVWEARALVLQEALITGQPIVATATGGTPELVADAGVLIDSDDDAALAEAIRTLAADPALREELGERARNRGRELPDEAAVAAEILAVYAEADTER</sequence>
<dbReference type="EMBL" id="BAABNP010000005">
    <property type="protein sequence ID" value="GAA5340507.1"/>
    <property type="molecule type" value="Genomic_DNA"/>
</dbReference>
<comment type="caution">
    <text evidence="5">The sequence shown here is derived from an EMBL/GenBank/DDBJ whole genome shotgun (WGS) entry which is preliminary data.</text>
</comment>
<evidence type="ECO:0000313" key="6">
    <source>
        <dbReference type="Proteomes" id="UP001498935"/>
    </source>
</evidence>
<feature type="domain" description="Glycosyltransferase subfamily 4-like N-terminal" evidence="4">
    <location>
        <begin position="12"/>
        <end position="163"/>
    </location>
</feature>
<feature type="domain" description="Glycosyl transferase family 1" evidence="3">
    <location>
        <begin position="186"/>
        <end position="377"/>
    </location>
</feature>
<gene>
    <name evidence="5" type="ORF">KACC15558_15470</name>
</gene>
<evidence type="ECO:0000259" key="4">
    <source>
        <dbReference type="Pfam" id="PF13579"/>
    </source>
</evidence>
<dbReference type="Gene3D" id="3.40.50.2000">
    <property type="entry name" value="Glycogen Phosphorylase B"/>
    <property type="match status" value="2"/>
</dbReference>
<dbReference type="SUPFAM" id="SSF53756">
    <property type="entry name" value="UDP-Glycosyltransferase/glycogen phosphorylase"/>
    <property type="match status" value="1"/>
</dbReference>
<reference evidence="5 6" key="1">
    <citation type="submission" date="2024-02" db="EMBL/GenBank/DDBJ databases">
        <title>Characterization of antibiotic resistant novel bacterial strains and their environmental applications.</title>
        <authorList>
            <person name="Manzoor S."/>
            <person name="Abbas S."/>
            <person name="Arshad M."/>
            <person name="Li W.J."/>
            <person name="Ahmed I."/>
        </authorList>
    </citation>
    <scope>NUCLEOTIDE SEQUENCE [LARGE SCALE GENOMIC DNA]</scope>
    <source>
        <strain evidence="5 6">KACC 15558</strain>
    </source>
</reference>
<dbReference type="InterPro" id="IPR028098">
    <property type="entry name" value="Glyco_trans_4-like_N"/>
</dbReference>
<dbReference type="RefSeq" id="WP_342037894.1">
    <property type="nucleotide sequence ID" value="NZ_BAABBK010000008.1"/>
</dbReference>
<evidence type="ECO:0000259" key="3">
    <source>
        <dbReference type="Pfam" id="PF00534"/>
    </source>
</evidence>
<dbReference type="Pfam" id="PF13579">
    <property type="entry name" value="Glyco_trans_4_4"/>
    <property type="match status" value="1"/>
</dbReference>